<evidence type="ECO:0000313" key="2">
    <source>
        <dbReference type="Proteomes" id="UP001597158"/>
    </source>
</evidence>
<dbReference type="SUPFAM" id="SSF49464">
    <property type="entry name" value="Carboxypeptidase regulatory domain-like"/>
    <property type="match status" value="1"/>
</dbReference>
<dbReference type="EMBL" id="JBHTMC010000027">
    <property type="protein sequence ID" value="MFD1265075.1"/>
    <property type="molecule type" value="Genomic_DNA"/>
</dbReference>
<reference evidence="2" key="1">
    <citation type="journal article" date="2019" name="Int. J. Syst. Evol. Microbiol.">
        <title>The Global Catalogue of Microorganisms (GCM) 10K type strain sequencing project: providing services to taxonomists for standard genome sequencing and annotation.</title>
        <authorList>
            <consortium name="The Broad Institute Genomics Platform"/>
            <consortium name="The Broad Institute Genome Sequencing Center for Infectious Disease"/>
            <person name="Wu L."/>
            <person name="Ma J."/>
        </authorList>
    </citation>
    <scope>NUCLEOTIDE SEQUENCE [LARGE SCALE GENOMIC DNA]</scope>
    <source>
        <strain evidence="2">CCUG 48884</strain>
    </source>
</reference>
<proteinExistence type="predicted"/>
<dbReference type="InterPro" id="IPR008969">
    <property type="entry name" value="CarboxyPept-like_regulatory"/>
</dbReference>
<gene>
    <name evidence="1" type="ORF">ACFQ4M_15980</name>
</gene>
<accession>A0ABW3WI68</accession>
<protein>
    <recommendedName>
        <fullName evidence="3">Carboxypeptidase regulatory-like domain-containing protein</fullName>
    </recommendedName>
</protein>
<name>A0ABW3WI68_9RHOO</name>
<dbReference type="Proteomes" id="UP001597158">
    <property type="component" value="Unassembled WGS sequence"/>
</dbReference>
<organism evidence="1 2">
    <name type="scientific">Thauera mechernichensis</name>
    <dbReference type="NCBI Taxonomy" id="82788"/>
    <lineage>
        <taxon>Bacteria</taxon>
        <taxon>Pseudomonadati</taxon>
        <taxon>Pseudomonadota</taxon>
        <taxon>Betaproteobacteria</taxon>
        <taxon>Rhodocyclales</taxon>
        <taxon>Zoogloeaceae</taxon>
        <taxon>Thauera</taxon>
    </lineage>
</organism>
<comment type="caution">
    <text evidence="1">The sequence shown here is derived from an EMBL/GenBank/DDBJ whole genome shotgun (WGS) entry which is preliminary data.</text>
</comment>
<dbReference type="RefSeq" id="WP_277829806.1">
    <property type="nucleotide sequence ID" value="NZ_JARQZE010000001.1"/>
</dbReference>
<evidence type="ECO:0008006" key="3">
    <source>
        <dbReference type="Google" id="ProtNLM"/>
    </source>
</evidence>
<keyword evidence="2" id="KW-1185">Reference proteome</keyword>
<evidence type="ECO:0000313" key="1">
    <source>
        <dbReference type="EMBL" id="MFD1265075.1"/>
    </source>
</evidence>
<sequence length="662" mass="70317">MSGWGNFVWDNGYGDTAPWAEDTAVPYDGRPSLRSAPIAQNESSSLASGLFDNTAGTITWAWRVDSRLYYDWLLVHLDRESGERYLQGFEGISGNEGWAEYSISAGTLPPGQFRLVFSYTKEGAGGVGSDAAWIAPISGFPVLPPAGSEVAVAVRAPLAVPGAYAQVWPWATMRATSPLSVPRAQAMTWIDARVSARSALGRPGGVAAQPAVADIAVPSPLGQPTLQVRRVRLAPVPAYAPAPGRLLADPLPLRKGSDLPHYRTNRELPWVYGRVWISPVPLDSAGLLWLVADHPVTAVERVTVAGVQIDGWQLVQQVDATGQAVALLRLTRPPADGGAIAVRVVGRRHPVTGQAIEHPADIVADLLRQCGWVVAADAFQGLREAYPALALGMVFGAPVPLRDAIGAVIEPIGAVWSAPRVDAWARRPRNPVATLDASAAERVSARAAAELASVARISYAYDWAAGAARETLTVEAPEAIERYGRMVVDIAMPAVRTARDALEIGSARLADMARPQWQIEISVAGADAPIDAGDTVFLAHPRIPGGSALITATARDRTRDMLDLTAWLPAGGAPRVVLAQRGLMVEADRAAPSAVVYRDGVATFTVTDDSGMPLAGAAVVLDGQAMRNTDRFGRVQFTTSRGAHTLSVYMDGYAPFQMDVTV</sequence>
<dbReference type="Gene3D" id="2.60.40.1120">
    <property type="entry name" value="Carboxypeptidase-like, regulatory domain"/>
    <property type="match status" value="1"/>
</dbReference>